<dbReference type="SUPFAM" id="SSF52540">
    <property type="entry name" value="P-loop containing nucleoside triphosphate hydrolases"/>
    <property type="match status" value="1"/>
</dbReference>
<dbReference type="GO" id="GO:0016829">
    <property type="term" value="F:lyase activity"/>
    <property type="evidence" value="ECO:0007669"/>
    <property type="project" value="UniProtKB-KW"/>
</dbReference>
<proteinExistence type="predicted"/>
<gene>
    <name evidence="4" type="ORF">PL8927_790126</name>
</gene>
<dbReference type="Pfam" id="PF13646">
    <property type="entry name" value="HEAT_2"/>
    <property type="match status" value="1"/>
</dbReference>
<dbReference type="AlphaFoldDB" id="A0A7Z9C2L3"/>
<dbReference type="InterPro" id="IPR004155">
    <property type="entry name" value="PBS_lyase_HEAT"/>
</dbReference>
<dbReference type="SMART" id="SM00382">
    <property type="entry name" value="AAA"/>
    <property type="match status" value="1"/>
</dbReference>
<organism evidence="4 5">
    <name type="scientific">Planktothrix serta PCC 8927</name>
    <dbReference type="NCBI Taxonomy" id="671068"/>
    <lineage>
        <taxon>Bacteria</taxon>
        <taxon>Bacillati</taxon>
        <taxon>Cyanobacteriota</taxon>
        <taxon>Cyanophyceae</taxon>
        <taxon>Oscillatoriophycideae</taxon>
        <taxon>Oscillatoriales</taxon>
        <taxon>Microcoleaceae</taxon>
        <taxon>Planktothrix</taxon>
    </lineage>
</organism>
<evidence type="ECO:0000313" key="4">
    <source>
        <dbReference type="EMBL" id="VXD24026.1"/>
    </source>
</evidence>
<feature type="domain" description="AAA+ ATPase" evidence="3">
    <location>
        <begin position="205"/>
        <end position="347"/>
    </location>
</feature>
<dbReference type="InterPro" id="IPR011989">
    <property type="entry name" value="ARM-like"/>
</dbReference>
<dbReference type="GO" id="GO:0030089">
    <property type="term" value="C:phycobilisome"/>
    <property type="evidence" value="ECO:0007669"/>
    <property type="project" value="UniProtKB-KW"/>
</dbReference>
<name>A0A7Z9C2L3_9CYAN</name>
<dbReference type="InterPro" id="IPR007111">
    <property type="entry name" value="NACHT_NTPase"/>
</dbReference>
<dbReference type="Gene3D" id="1.25.10.10">
    <property type="entry name" value="Leucine-rich Repeat Variant"/>
    <property type="match status" value="3"/>
</dbReference>
<dbReference type="PANTHER" id="PTHR46844:SF1">
    <property type="entry name" value="SLR5058 PROTEIN"/>
    <property type="match status" value="1"/>
</dbReference>
<dbReference type="InterPro" id="IPR003593">
    <property type="entry name" value="AAA+_ATPase"/>
</dbReference>
<keyword evidence="1" id="KW-0042">Antenna complex</keyword>
<evidence type="ECO:0000256" key="2">
    <source>
        <dbReference type="ARBA" id="ARBA00022738"/>
    </source>
</evidence>
<comment type="caution">
    <text evidence="4">The sequence shown here is derived from an EMBL/GenBank/DDBJ whole genome shotgun (WGS) entry which is preliminary data.</text>
</comment>
<dbReference type="Pfam" id="PF05729">
    <property type="entry name" value="NACHT"/>
    <property type="match status" value="1"/>
</dbReference>
<reference evidence="4" key="1">
    <citation type="submission" date="2019-10" db="EMBL/GenBank/DDBJ databases">
        <authorList>
            <consortium name="Genoscope - CEA"/>
            <person name="William W."/>
        </authorList>
    </citation>
    <scope>NUCLEOTIDE SEQUENCE [LARGE SCALE GENOMIC DNA]</scope>
    <source>
        <strain evidence="4">BBR_PRJEB10992</strain>
    </source>
</reference>
<dbReference type="Proteomes" id="UP000184550">
    <property type="component" value="Unassembled WGS sequence"/>
</dbReference>
<dbReference type="OrthoDB" id="134770at2"/>
<dbReference type="Gene3D" id="3.40.50.300">
    <property type="entry name" value="P-loop containing nucleotide triphosphate hydrolases"/>
    <property type="match status" value="1"/>
</dbReference>
<dbReference type="SUPFAM" id="SSF48371">
    <property type="entry name" value="ARM repeat"/>
    <property type="match status" value="2"/>
</dbReference>
<dbReference type="InterPro" id="IPR027417">
    <property type="entry name" value="P-loop_NTPase"/>
</dbReference>
<keyword evidence="4" id="KW-0456">Lyase</keyword>
<protein>
    <submittedName>
        <fullName evidence="4">PBS lyase HEAT domain protein repeat-containing protein</fullName>
    </submittedName>
</protein>
<sequence>MLSWDEFLQDVADAQGLVDADERTVFLTRFAEKYLKTRVSNTSIADKLGISKSDLERKLGKVYTILETSCPELKPATKGKIKILHSFLTQEYSKYQKQEQIPSQLQTPVSSISDINWHQICQSRLNAYKERFLNNPLTTGNHLNVYVPLGLVEPKQEQDKRQKQEFNPEEGSRFYQLAETEITKTYNEPNQFFEEVLQKGNSKSKGQKIAIIGEPGAGKTTLLYQIAQWILYKELGYPILIRLADVDKPLLEYLTQDWLRYATKSTGEVSPEWVSAFEQLRRGDKVWLLLDAIDEMGIMSPLADINQQLANELHGLRVVLTCRLNVWEGEKNALRGFDVYRNLDFNSQQIQDFIEQWFKDKTQSQELLKQLKEPNKTRINDLIKNPLRLALLCRTWKRGQKLPETQAGLYQRLVNSHYQWKDEHKPFQIPEDVQEYLHKQLGKLAKTAINREQYRFRLEEKFLEQYLGKRHPSNSQPKSLFDWALKLGWLNWVGLASVEERDSDQAVYAFFHPTFQEYFAALAIKDWDYFLPRNHVNCPMEGKEYRIFQPQWKQVILLWLGRDDVEIEEKEAFIQKLVSFDDGCGDSNFYGNRTYFLAAAGINEFKQCSLSDEIVKQIVQWGFGYFDIEKQKWITFIDPLEEGSITVLPETIREKAIANLIQVLETTENESTRRRVAYSLGDIAGRNELAIRELIRVLKITENGFTYRSLAESLGEIAVGNELAIGELIRVLKTTENEENCWRVAESLSEIAVGNELAIGELIRVLETTESESTRRIVAYSLGEIAVGNELAKKELIRVLQTTQSENNRQLFAWKLGKINPGNELARKELIRVLQTTQSENNRRIVASILGEINPGNELAIRELIRILETTQSENNRSIVAWSLGEIAVGNELAIRELIRILKTTQSENNRRIVASILEKISIGNDLTIGVLTQVLEITNDEETRSKVAYSLGEIAVRNELAIEALIQILETTENEETCRRIAKILGKIAVGNELARGALIRILETTKNEETQWIFAGSLGEIDPGNKLARRALIRILETTESESNRWIVAYSLGEIYPGNKLAIGTLIQVLETTESENTRWTVTKSLEKIAVGNELAIKALIQVLETTEKESTRRTATESLEKIIQTEEQYTDVVFALKHNLTNKVLNNNFDLYIKCCDVLWKCAQNLPYPKFYQAWHHNTLTPNSNNNSCHSE</sequence>
<dbReference type="PANTHER" id="PTHR46844">
    <property type="entry name" value="SLR5058 PROTEIN"/>
    <property type="match status" value="1"/>
</dbReference>
<dbReference type="RefSeq" id="WP_083625782.1">
    <property type="nucleotide sequence ID" value="NZ_LR734880.1"/>
</dbReference>
<keyword evidence="2" id="KW-0605">Phycobilisome</keyword>
<dbReference type="EMBL" id="CZCU02000156">
    <property type="protein sequence ID" value="VXD24026.1"/>
    <property type="molecule type" value="Genomic_DNA"/>
</dbReference>
<evidence type="ECO:0000313" key="5">
    <source>
        <dbReference type="Proteomes" id="UP000184550"/>
    </source>
</evidence>
<dbReference type="SMART" id="SM00567">
    <property type="entry name" value="EZ_HEAT"/>
    <property type="match status" value="11"/>
</dbReference>
<dbReference type="InterPro" id="IPR054570">
    <property type="entry name" value="NCC-H_dom"/>
</dbReference>
<evidence type="ECO:0000256" key="1">
    <source>
        <dbReference type="ARBA" id="ARBA00022549"/>
    </source>
</evidence>
<dbReference type="Pfam" id="PF22730">
    <property type="entry name" value="NCC-H"/>
    <property type="match status" value="1"/>
</dbReference>
<keyword evidence="5" id="KW-1185">Reference proteome</keyword>
<dbReference type="InterPro" id="IPR016024">
    <property type="entry name" value="ARM-type_fold"/>
</dbReference>
<evidence type="ECO:0000259" key="3">
    <source>
        <dbReference type="SMART" id="SM00382"/>
    </source>
</evidence>
<accession>A0A7Z9C2L3</accession>